<dbReference type="GO" id="GO:0003700">
    <property type="term" value="F:DNA-binding transcription factor activity"/>
    <property type="evidence" value="ECO:0007669"/>
    <property type="project" value="InterPro"/>
</dbReference>
<dbReference type="InterPro" id="IPR036388">
    <property type="entry name" value="WH-like_DNA-bd_sf"/>
</dbReference>
<feature type="domain" description="HTH marR-type" evidence="2">
    <location>
        <begin position="41"/>
        <end position="141"/>
    </location>
</feature>
<dbReference type="PANTHER" id="PTHR39515:SF2">
    <property type="entry name" value="HTH-TYPE TRANSCRIPTIONAL REGULATOR RV0880"/>
    <property type="match status" value="1"/>
</dbReference>
<accession>A0A1H3U0Y5</accession>
<dbReference type="SMART" id="SM00347">
    <property type="entry name" value="HTH_MARR"/>
    <property type="match status" value="1"/>
</dbReference>
<protein>
    <submittedName>
        <fullName evidence="3">DNA-binding transcriptional regulator, MarR family</fullName>
    </submittedName>
</protein>
<evidence type="ECO:0000313" key="3">
    <source>
        <dbReference type="EMBL" id="SDZ56164.1"/>
    </source>
</evidence>
<keyword evidence="4" id="KW-1185">Reference proteome</keyword>
<evidence type="ECO:0000256" key="1">
    <source>
        <dbReference type="SAM" id="MobiDB-lite"/>
    </source>
</evidence>
<dbReference type="InterPro" id="IPR011991">
    <property type="entry name" value="ArsR-like_HTH"/>
</dbReference>
<dbReference type="InterPro" id="IPR000835">
    <property type="entry name" value="HTH_MarR-typ"/>
</dbReference>
<evidence type="ECO:0000259" key="2">
    <source>
        <dbReference type="SMART" id="SM00347"/>
    </source>
</evidence>
<name>A0A1H3U0Y5_9PSEU</name>
<dbReference type="CDD" id="cd00090">
    <property type="entry name" value="HTH_ARSR"/>
    <property type="match status" value="1"/>
</dbReference>
<dbReference type="STRING" id="418495.SAMN05216215_110014"/>
<feature type="compositionally biased region" description="Basic and acidic residues" evidence="1">
    <location>
        <begin position="209"/>
        <end position="221"/>
    </location>
</feature>
<organism evidence="3 4">
    <name type="scientific">Saccharopolyspora shandongensis</name>
    <dbReference type="NCBI Taxonomy" id="418495"/>
    <lineage>
        <taxon>Bacteria</taxon>
        <taxon>Bacillati</taxon>
        <taxon>Actinomycetota</taxon>
        <taxon>Actinomycetes</taxon>
        <taxon>Pseudonocardiales</taxon>
        <taxon>Pseudonocardiaceae</taxon>
        <taxon>Saccharopolyspora</taxon>
    </lineage>
</organism>
<feature type="region of interest" description="Disordered" evidence="1">
    <location>
        <begin position="201"/>
        <end position="221"/>
    </location>
</feature>
<dbReference type="GO" id="GO:0003677">
    <property type="term" value="F:DNA binding"/>
    <property type="evidence" value="ECO:0007669"/>
    <property type="project" value="UniProtKB-KW"/>
</dbReference>
<dbReference type="AlphaFoldDB" id="A0A1H3U0Y5"/>
<proteinExistence type="predicted"/>
<gene>
    <name evidence="3" type="ORF">SAMN05216215_110014</name>
</gene>
<dbReference type="RefSeq" id="WP_245761825.1">
    <property type="nucleotide sequence ID" value="NZ_FNOK01000100.1"/>
</dbReference>
<dbReference type="SUPFAM" id="SSF46785">
    <property type="entry name" value="Winged helix' DNA-binding domain"/>
    <property type="match status" value="1"/>
</dbReference>
<dbReference type="Proteomes" id="UP000199529">
    <property type="component" value="Unassembled WGS sequence"/>
</dbReference>
<dbReference type="PANTHER" id="PTHR39515">
    <property type="entry name" value="CONSERVED PROTEIN"/>
    <property type="match status" value="1"/>
</dbReference>
<keyword evidence="3" id="KW-0238">DNA-binding</keyword>
<evidence type="ECO:0000313" key="4">
    <source>
        <dbReference type="Proteomes" id="UP000199529"/>
    </source>
</evidence>
<sequence length="221" mass="24218">MRTEMLDRDAGRAAAAGDIEIAARLTRQLVMLESLVRRAKPGRSEVELESAWLPLLMKLAEEGLQRAGEIAAALCMSPSTISRQVAMLVGSGLIERRADPDDGRASLLAATATDCRMLDAERRRRAAQYIDALAGWPPEARGRSQTCSATSSAIFSARGRNSTMLLERRSASVPPWRRKLRWYLAEFVECLASVGYTMAGVCPPPPPRSPDDTIPEPRKEP</sequence>
<dbReference type="Gene3D" id="1.10.10.10">
    <property type="entry name" value="Winged helix-like DNA-binding domain superfamily/Winged helix DNA-binding domain"/>
    <property type="match status" value="1"/>
</dbReference>
<dbReference type="Pfam" id="PF01047">
    <property type="entry name" value="MarR"/>
    <property type="match status" value="1"/>
</dbReference>
<dbReference type="InterPro" id="IPR036390">
    <property type="entry name" value="WH_DNA-bd_sf"/>
</dbReference>
<dbReference type="EMBL" id="FNOK01000100">
    <property type="protein sequence ID" value="SDZ56164.1"/>
    <property type="molecule type" value="Genomic_DNA"/>
</dbReference>
<reference evidence="4" key="1">
    <citation type="submission" date="2016-10" db="EMBL/GenBank/DDBJ databases">
        <authorList>
            <person name="Varghese N."/>
            <person name="Submissions S."/>
        </authorList>
    </citation>
    <scope>NUCLEOTIDE SEQUENCE [LARGE SCALE GENOMIC DNA]</scope>
    <source>
        <strain evidence="4">CGMCC 4.3530</strain>
    </source>
</reference>
<dbReference type="InterPro" id="IPR052526">
    <property type="entry name" value="HTH-type_Bedaq_tolerance"/>
</dbReference>